<dbReference type="Proteomes" id="UP000011747">
    <property type="component" value="Unassembled WGS sequence"/>
</dbReference>
<evidence type="ECO:0000256" key="1">
    <source>
        <dbReference type="SAM" id="Phobius"/>
    </source>
</evidence>
<reference evidence="2 3" key="1">
    <citation type="submission" date="2011-09" db="EMBL/GenBank/DDBJ databases">
        <title>The Genome Sequence of Bacillus smithii 7_3_47FAA.</title>
        <authorList>
            <consortium name="The Broad Institute Genome Sequencing Platform"/>
            <person name="Earl A."/>
            <person name="Ward D."/>
            <person name="Feldgarden M."/>
            <person name="Gevers D."/>
            <person name="Daigneault M."/>
            <person name="Strauss J."/>
            <person name="Allen-Vercoe E."/>
            <person name="Young S.K."/>
            <person name="Zeng Q."/>
            <person name="Gargeya S."/>
            <person name="Fitzgerald M."/>
            <person name="Haas B."/>
            <person name="Abouelleil A."/>
            <person name="Alvarado L."/>
            <person name="Arachchi H.M."/>
            <person name="Berlin A."/>
            <person name="Brown A."/>
            <person name="Chapman S.B."/>
            <person name="Chen Z."/>
            <person name="Dunbar C."/>
            <person name="Freedman E."/>
            <person name="Gearin G."/>
            <person name="Goldberg J."/>
            <person name="Griggs A."/>
            <person name="Gujja S."/>
            <person name="Heiman D."/>
            <person name="Howarth C."/>
            <person name="Larson L."/>
            <person name="Lui A."/>
            <person name="MacDonald P.J.P."/>
            <person name="Montmayeur A."/>
            <person name="Murphy C."/>
            <person name="Neiman D."/>
            <person name="Pearson M."/>
            <person name="Priest M."/>
            <person name="Roberts A."/>
            <person name="Saif S."/>
            <person name="Shea T."/>
            <person name="Shenoy N."/>
            <person name="Sisk P."/>
            <person name="Stolte C."/>
            <person name="Sykes S."/>
            <person name="Wortman J."/>
            <person name="Nusbaum C."/>
            <person name="Birren B."/>
        </authorList>
    </citation>
    <scope>NUCLEOTIDE SEQUENCE [LARGE SCALE GENOMIC DNA]</scope>
    <source>
        <strain evidence="2 3">7_3_47FAA</strain>
    </source>
</reference>
<keyword evidence="1" id="KW-0812">Transmembrane</keyword>
<evidence type="ECO:0000313" key="3">
    <source>
        <dbReference type="Proteomes" id="UP000011747"/>
    </source>
</evidence>
<dbReference type="EMBL" id="ACWF01000154">
    <property type="protein sequence ID" value="EHL73894.1"/>
    <property type="molecule type" value="Genomic_DNA"/>
</dbReference>
<sequence>MRFIYRNSFYIMHISYKREGLKVFIKSANGGEYFTIFHSSIPFLIGKFIVIFSDIIFLESMIFFLLVVLGIELVKIDWLAAASILHFKHFLLLVIAKMSSCCSVYGLPIFVLKNVKNSSLIRGRAAINLFL</sequence>
<keyword evidence="3" id="KW-1185">Reference proteome</keyword>
<protein>
    <submittedName>
        <fullName evidence="2">Uncharacterized protein</fullName>
    </submittedName>
</protein>
<dbReference type="AlphaFoldDB" id="G9QPA1"/>
<feature type="transmembrane region" description="Helical" evidence="1">
    <location>
        <begin position="48"/>
        <end position="71"/>
    </location>
</feature>
<proteinExistence type="predicted"/>
<comment type="caution">
    <text evidence="2">The sequence shown here is derived from an EMBL/GenBank/DDBJ whole genome shotgun (WGS) entry which is preliminary data.</text>
</comment>
<keyword evidence="1" id="KW-0472">Membrane</keyword>
<dbReference type="HOGENOM" id="CLU_1923392_0_0_9"/>
<name>G9QPA1_9BACI</name>
<gene>
    <name evidence="2" type="ORF">HMPREF1015_00118</name>
</gene>
<evidence type="ECO:0000313" key="2">
    <source>
        <dbReference type="EMBL" id="EHL73894.1"/>
    </source>
</evidence>
<feature type="transmembrane region" description="Helical" evidence="1">
    <location>
        <begin position="91"/>
        <end position="112"/>
    </location>
</feature>
<keyword evidence="1" id="KW-1133">Transmembrane helix</keyword>
<accession>G9QPA1</accession>
<organism evidence="2 3">
    <name type="scientific">Bacillus smithii 7_3_47FAA</name>
    <dbReference type="NCBI Taxonomy" id="665952"/>
    <lineage>
        <taxon>Bacteria</taxon>
        <taxon>Bacillati</taxon>
        <taxon>Bacillota</taxon>
        <taxon>Bacilli</taxon>
        <taxon>Bacillales</taxon>
        <taxon>Bacillaceae</taxon>
        <taxon>Bacillus</taxon>
    </lineage>
</organism>